<dbReference type="PANTHER" id="PTHR46225">
    <property type="entry name" value="C3H4 TYPE ZINC FINGER PROTEIN"/>
    <property type="match status" value="1"/>
</dbReference>
<name>A0AAQ3QFM1_9LILI</name>
<gene>
    <name evidence="5" type="ORF">Cni_G17947</name>
</gene>
<dbReference type="GO" id="GO:0008270">
    <property type="term" value="F:zinc ion binding"/>
    <property type="evidence" value="ECO:0007669"/>
    <property type="project" value="UniProtKB-KW"/>
</dbReference>
<dbReference type="AlphaFoldDB" id="A0AAQ3QFM1"/>
<feature type="transmembrane region" description="Helical" evidence="3">
    <location>
        <begin position="243"/>
        <end position="276"/>
    </location>
</feature>
<dbReference type="PANTHER" id="PTHR46225:SF19">
    <property type="entry name" value="RING-TYPE DOMAIN-CONTAINING PROTEIN"/>
    <property type="match status" value="1"/>
</dbReference>
<evidence type="ECO:0000313" key="6">
    <source>
        <dbReference type="Proteomes" id="UP001327560"/>
    </source>
</evidence>
<feature type="transmembrane region" description="Helical" evidence="3">
    <location>
        <begin position="88"/>
        <end position="108"/>
    </location>
</feature>
<organism evidence="5 6">
    <name type="scientific">Canna indica</name>
    <name type="common">Indian-shot</name>
    <dbReference type="NCBI Taxonomy" id="4628"/>
    <lineage>
        <taxon>Eukaryota</taxon>
        <taxon>Viridiplantae</taxon>
        <taxon>Streptophyta</taxon>
        <taxon>Embryophyta</taxon>
        <taxon>Tracheophyta</taxon>
        <taxon>Spermatophyta</taxon>
        <taxon>Magnoliopsida</taxon>
        <taxon>Liliopsida</taxon>
        <taxon>Zingiberales</taxon>
        <taxon>Cannaceae</taxon>
        <taxon>Canna</taxon>
    </lineage>
</organism>
<dbReference type="InterPro" id="IPR001841">
    <property type="entry name" value="Znf_RING"/>
</dbReference>
<evidence type="ECO:0000259" key="4">
    <source>
        <dbReference type="PROSITE" id="PS50089"/>
    </source>
</evidence>
<proteinExistence type="predicted"/>
<feature type="transmembrane region" description="Helical" evidence="3">
    <location>
        <begin position="120"/>
        <end position="140"/>
    </location>
</feature>
<dbReference type="Pfam" id="PF13639">
    <property type="entry name" value="zf-RING_2"/>
    <property type="match status" value="1"/>
</dbReference>
<keyword evidence="3" id="KW-0812">Transmembrane</keyword>
<keyword evidence="6" id="KW-1185">Reference proteome</keyword>
<dbReference type="Proteomes" id="UP001327560">
    <property type="component" value="Chromosome 5"/>
</dbReference>
<dbReference type="SMART" id="SM00184">
    <property type="entry name" value="RING"/>
    <property type="match status" value="1"/>
</dbReference>
<feature type="domain" description="RING-type" evidence="4">
    <location>
        <begin position="345"/>
        <end position="386"/>
    </location>
</feature>
<keyword evidence="1" id="KW-0862">Zinc</keyword>
<reference evidence="5 6" key="1">
    <citation type="submission" date="2023-10" db="EMBL/GenBank/DDBJ databases">
        <title>Chromosome-scale genome assembly provides insights into flower coloration mechanisms of Canna indica.</title>
        <authorList>
            <person name="Li C."/>
        </authorList>
    </citation>
    <scope>NUCLEOTIDE SEQUENCE [LARGE SCALE GENOMIC DNA]</scope>
    <source>
        <tissue evidence="5">Flower</tissue>
    </source>
</reference>
<evidence type="ECO:0000256" key="3">
    <source>
        <dbReference type="SAM" id="Phobius"/>
    </source>
</evidence>
<dbReference type="InterPro" id="IPR013083">
    <property type="entry name" value="Znf_RING/FYVE/PHD"/>
</dbReference>
<feature type="region of interest" description="Disordered" evidence="2">
    <location>
        <begin position="18"/>
        <end position="66"/>
    </location>
</feature>
<evidence type="ECO:0000313" key="5">
    <source>
        <dbReference type="EMBL" id="WOL09194.1"/>
    </source>
</evidence>
<accession>A0AAQ3QFM1</accession>
<keyword evidence="1" id="KW-0863">Zinc-finger</keyword>
<keyword evidence="3" id="KW-0472">Membrane</keyword>
<dbReference type="PROSITE" id="PS50089">
    <property type="entry name" value="ZF_RING_2"/>
    <property type="match status" value="1"/>
</dbReference>
<evidence type="ECO:0000256" key="2">
    <source>
        <dbReference type="SAM" id="MobiDB-lite"/>
    </source>
</evidence>
<keyword evidence="3" id="KW-1133">Transmembrane helix</keyword>
<feature type="transmembrane region" description="Helical" evidence="3">
    <location>
        <begin position="213"/>
        <end position="231"/>
    </location>
</feature>
<dbReference type="Gene3D" id="3.30.40.10">
    <property type="entry name" value="Zinc/RING finger domain, C3HC4 (zinc finger)"/>
    <property type="match status" value="1"/>
</dbReference>
<feature type="compositionally biased region" description="Polar residues" evidence="2">
    <location>
        <begin position="45"/>
        <end position="66"/>
    </location>
</feature>
<keyword evidence="1" id="KW-0479">Metal-binding</keyword>
<protein>
    <submittedName>
        <fullName evidence="5">E3 ubiquitin-protein ligase</fullName>
    </submittedName>
</protein>
<dbReference type="EMBL" id="CP136894">
    <property type="protein sequence ID" value="WOL09194.1"/>
    <property type="molecule type" value="Genomic_DNA"/>
</dbReference>
<dbReference type="FunFam" id="3.30.40.10:FF:000348">
    <property type="entry name" value="E3 ubiquitin-protein ligase"/>
    <property type="match status" value="1"/>
</dbReference>
<sequence>MDPAGSLNGDEHVIDISQCNNASTSTPTRAEHGGSIGASNEERPSTSTSAPVSQLTSPSPTISNSINFPLRRADNYGRRNRSPLNSGLWISVELVVNLGQIIAAFVVLSLSRHEHPRTPLFAWIVGYTTGCIATLPHLYWRYIHRNIPISEQETLQSSDRTSRNSHLGSGFYADVSSTHESVQENIHNPVSETSQTTVLTSRRINAIVDHFKMALDCFFAVWFVVGNVWVFGGHSSSHDAPHLYKLCIVFLAFNCIGYALPFILCALICCCLPCIISVIGFREDISHGRGATSESINQLPTYKFKSKKKQNRGDKESSFEGQGNGGILAAGTAKERIISAEDAVCCICLAKFIENDELRELPCAHFFHKECVDKWLKINALCPLCKADAGITNGFLGTSSGVHITGGWGMV</sequence>
<dbReference type="SUPFAM" id="SSF57850">
    <property type="entry name" value="RING/U-box"/>
    <property type="match status" value="1"/>
</dbReference>
<feature type="compositionally biased region" description="Polar residues" evidence="2">
    <location>
        <begin position="18"/>
        <end position="28"/>
    </location>
</feature>
<evidence type="ECO:0000256" key="1">
    <source>
        <dbReference type="PROSITE-ProRule" id="PRU00175"/>
    </source>
</evidence>